<dbReference type="InterPro" id="IPR008490">
    <property type="entry name" value="Transposase_InsH_N"/>
</dbReference>
<feature type="domain" description="Transposase InsH N-terminal" evidence="1">
    <location>
        <begin position="21"/>
        <end position="118"/>
    </location>
</feature>
<evidence type="ECO:0000313" key="2">
    <source>
        <dbReference type="EMBL" id="KAA6322457.1"/>
    </source>
</evidence>
<dbReference type="PANTHER" id="PTHR35604">
    <property type="entry name" value="TRANSPOSASE INSH FOR INSERTION SEQUENCE ELEMENT IS5A-RELATED"/>
    <property type="match status" value="1"/>
</dbReference>
<comment type="caution">
    <text evidence="2">The sequence shown here is derived from an EMBL/GenBank/DDBJ whole genome shotgun (WGS) entry which is preliminary data.</text>
</comment>
<reference evidence="2" key="1">
    <citation type="submission" date="2019-03" db="EMBL/GenBank/DDBJ databases">
        <title>Single cell metagenomics reveals metabolic interactions within the superorganism composed of flagellate Streblomastix strix and complex community of Bacteroidetes bacteria on its surface.</title>
        <authorList>
            <person name="Treitli S.C."/>
            <person name="Kolisko M."/>
            <person name="Husnik F."/>
            <person name="Keeling P."/>
            <person name="Hampl V."/>
        </authorList>
    </citation>
    <scope>NUCLEOTIDE SEQUENCE</scope>
    <source>
        <strain evidence="2">STM</strain>
    </source>
</reference>
<evidence type="ECO:0000259" key="1">
    <source>
        <dbReference type="Pfam" id="PF05598"/>
    </source>
</evidence>
<dbReference type="PANTHER" id="PTHR35604:SF2">
    <property type="entry name" value="TRANSPOSASE INSH FOR INSERTION SEQUENCE ELEMENT IS5A-RELATED"/>
    <property type="match status" value="1"/>
</dbReference>
<sequence>MSKYKIRGNMGLFDTHNNKEKLSQIGNPLERLSKVVDFEMFRAELEENLLNHDKKNNAGAKPYDVLMMFKIVLLQRYYNLSDEQAEYQIVDRMSFKNFLGLSSGDKVPDARTIWLFKENLTQKRCRRFV</sequence>
<dbReference type="EMBL" id="SNRY01003040">
    <property type="protein sequence ID" value="KAA6322457.1"/>
    <property type="molecule type" value="Genomic_DNA"/>
</dbReference>
<organism evidence="2">
    <name type="scientific">termite gut metagenome</name>
    <dbReference type="NCBI Taxonomy" id="433724"/>
    <lineage>
        <taxon>unclassified sequences</taxon>
        <taxon>metagenomes</taxon>
        <taxon>organismal metagenomes</taxon>
    </lineage>
</organism>
<accession>A0A5J4QKN0</accession>
<dbReference type="AlphaFoldDB" id="A0A5J4QKN0"/>
<proteinExistence type="predicted"/>
<name>A0A5J4QKN0_9ZZZZ</name>
<protein>
    <recommendedName>
        <fullName evidence="1">Transposase InsH N-terminal domain-containing protein</fullName>
    </recommendedName>
</protein>
<dbReference type="Pfam" id="PF05598">
    <property type="entry name" value="DUF772"/>
    <property type="match status" value="1"/>
</dbReference>
<gene>
    <name evidence="2" type="ORF">EZS27_028000</name>
</gene>